<dbReference type="RefSeq" id="WP_006941211.1">
    <property type="nucleotide sequence ID" value="NZ_GL538185.1"/>
</dbReference>
<evidence type="ECO:0000313" key="1">
    <source>
        <dbReference type="EMBL" id="EFQ04641.1"/>
    </source>
</evidence>
<name>E2ZAD0_9FIRM</name>
<accession>E2ZAD0</accession>
<dbReference type="EMBL" id="AECS01000011">
    <property type="protein sequence ID" value="EFQ04641.1"/>
    <property type="molecule type" value="Genomic_DNA"/>
</dbReference>
<keyword evidence="2" id="KW-1185">Reference proteome</keyword>
<protein>
    <submittedName>
        <fullName evidence="1">Uncharacterized protein</fullName>
    </submittedName>
</protein>
<comment type="caution">
    <text evidence="1">The sequence shown here is derived from an EMBL/GenBank/DDBJ whole genome shotgun (WGS) entry which is preliminary data.</text>
</comment>
<proteinExistence type="predicted"/>
<dbReference type="HOGENOM" id="CLU_2753147_0_0_9"/>
<sequence length="70" mass="7564">MENKLLQLKEAELCATEIVIKISATAIAIARCEIEPDNAGAIKEVIGVLHAKSNEMLTLLSKEVEANENS</sequence>
<organism evidence="1 2">
    <name type="scientific">Megasphaera micronuciformis F0359</name>
    <dbReference type="NCBI Taxonomy" id="706434"/>
    <lineage>
        <taxon>Bacteria</taxon>
        <taxon>Bacillati</taxon>
        <taxon>Bacillota</taxon>
        <taxon>Negativicutes</taxon>
        <taxon>Veillonellales</taxon>
        <taxon>Veillonellaceae</taxon>
        <taxon>Megasphaera</taxon>
    </lineage>
</organism>
<evidence type="ECO:0000313" key="2">
    <source>
        <dbReference type="Proteomes" id="UP000003195"/>
    </source>
</evidence>
<reference evidence="1 2" key="1">
    <citation type="submission" date="2010-08" db="EMBL/GenBank/DDBJ databases">
        <authorList>
            <person name="Weinstock G."/>
            <person name="Sodergren E."/>
            <person name="Clifton S."/>
            <person name="Fulton L."/>
            <person name="Fulton B."/>
            <person name="Courtney L."/>
            <person name="Fronick C."/>
            <person name="Harrison M."/>
            <person name="Strong C."/>
            <person name="Farmer C."/>
            <person name="Delahaunty K."/>
            <person name="Markovic C."/>
            <person name="Hall O."/>
            <person name="Minx P."/>
            <person name="Tomlinson C."/>
            <person name="Mitreva M."/>
            <person name="Hou S."/>
            <person name="Chen J."/>
            <person name="Wollam A."/>
            <person name="Pepin K.H."/>
            <person name="Johnson M."/>
            <person name="Bhonagiri V."/>
            <person name="Zhang X."/>
            <person name="Suruliraj S."/>
            <person name="Warren W."/>
            <person name="Chinwalla A."/>
            <person name="Mardis E.R."/>
            <person name="Wilson R.K."/>
        </authorList>
    </citation>
    <scope>NUCLEOTIDE SEQUENCE [LARGE SCALE GENOMIC DNA]</scope>
    <source>
        <strain evidence="1 2">F0359</strain>
    </source>
</reference>
<dbReference type="Proteomes" id="UP000003195">
    <property type="component" value="Unassembled WGS sequence"/>
</dbReference>
<gene>
    <name evidence="1" type="ORF">HMPREF9429_00386</name>
</gene>
<dbReference type="STRING" id="706434.HMPREF9429_00386"/>
<dbReference type="AlphaFoldDB" id="E2ZAD0"/>